<evidence type="ECO:0000256" key="1">
    <source>
        <dbReference type="SAM" id="MobiDB-lite"/>
    </source>
</evidence>
<keyword evidence="2" id="KW-0812">Transmembrane</keyword>
<evidence type="ECO:0000313" key="4">
    <source>
        <dbReference type="Proteomes" id="UP000585272"/>
    </source>
</evidence>
<feature type="compositionally biased region" description="Basic and acidic residues" evidence="1">
    <location>
        <begin position="10"/>
        <end position="27"/>
    </location>
</feature>
<keyword evidence="2" id="KW-0472">Membrane</keyword>
<reference evidence="3 4" key="1">
    <citation type="submission" date="2020-08" db="EMBL/GenBank/DDBJ databases">
        <title>Genomic Encyclopedia of Archaeal and Bacterial Type Strains, Phase II (KMG-II): from individual species to whole genera.</title>
        <authorList>
            <person name="Goeker M."/>
        </authorList>
    </citation>
    <scope>NUCLEOTIDE SEQUENCE [LARGE SCALE GENOMIC DNA]</scope>
    <source>
        <strain evidence="3 4">DSM 23288</strain>
    </source>
</reference>
<feature type="region of interest" description="Disordered" evidence="1">
    <location>
        <begin position="1"/>
        <end position="27"/>
    </location>
</feature>
<dbReference type="AlphaFoldDB" id="A0A840IAW2"/>
<organism evidence="3 4">
    <name type="scientific">Conexibacter arvalis</name>
    <dbReference type="NCBI Taxonomy" id="912552"/>
    <lineage>
        <taxon>Bacteria</taxon>
        <taxon>Bacillati</taxon>
        <taxon>Actinomycetota</taxon>
        <taxon>Thermoleophilia</taxon>
        <taxon>Solirubrobacterales</taxon>
        <taxon>Conexibacteraceae</taxon>
        <taxon>Conexibacter</taxon>
    </lineage>
</organism>
<sequence>MAETTTPHRGATEEEVGPHGRHETESERLDRNLLELLNELRVALPGVQVLFAFLLAVPFQQGWSDVTAFQRDVYFATLCCALIATALMIAPTAYHRLNFRARRKRELVMISNRLAIAGVAFLALALVGTMVLIADYLFGAVATAVFGGLALLLFVLLWFVLPKAKDLGSESDAE</sequence>
<dbReference type="InterPro" id="IPR046291">
    <property type="entry name" value="DUF6328"/>
</dbReference>
<protein>
    <submittedName>
        <fullName evidence="3">O-antigen/teichoic acid export membrane protein</fullName>
    </submittedName>
</protein>
<evidence type="ECO:0000256" key="2">
    <source>
        <dbReference type="SAM" id="Phobius"/>
    </source>
</evidence>
<gene>
    <name evidence="3" type="ORF">BDZ31_000827</name>
</gene>
<proteinExistence type="predicted"/>
<dbReference type="Pfam" id="PF19853">
    <property type="entry name" value="DUF6328"/>
    <property type="match status" value="1"/>
</dbReference>
<feature type="transmembrane region" description="Helical" evidence="2">
    <location>
        <begin position="42"/>
        <end position="61"/>
    </location>
</feature>
<keyword evidence="2" id="KW-1133">Transmembrane helix</keyword>
<dbReference type="Proteomes" id="UP000585272">
    <property type="component" value="Unassembled WGS sequence"/>
</dbReference>
<dbReference type="RefSeq" id="WP_183339273.1">
    <property type="nucleotide sequence ID" value="NZ_JACHNU010000001.1"/>
</dbReference>
<comment type="caution">
    <text evidence="3">The sequence shown here is derived from an EMBL/GenBank/DDBJ whole genome shotgun (WGS) entry which is preliminary data.</text>
</comment>
<name>A0A840IAW2_9ACTN</name>
<feature type="transmembrane region" description="Helical" evidence="2">
    <location>
        <begin position="114"/>
        <end position="134"/>
    </location>
</feature>
<accession>A0A840IAW2</accession>
<dbReference type="EMBL" id="JACHNU010000001">
    <property type="protein sequence ID" value="MBB4661254.1"/>
    <property type="molecule type" value="Genomic_DNA"/>
</dbReference>
<feature type="transmembrane region" description="Helical" evidence="2">
    <location>
        <begin position="73"/>
        <end position="94"/>
    </location>
</feature>
<feature type="transmembrane region" description="Helical" evidence="2">
    <location>
        <begin position="140"/>
        <end position="161"/>
    </location>
</feature>
<evidence type="ECO:0000313" key="3">
    <source>
        <dbReference type="EMBL" id="MBB4661254.1"/>
    </source>
</evidence>
<keyword evidence="4" id="KW-1185">Reference proteome</keyword>